<dbReference type="AlphaFoldDB" id="A0A6N4SM80"/>
<dbReference type="SUPFAM" id="SSF53756">
    <property type="entry name" value="UDP-Glycosyltransferase/glycogen phosphorylase"/>
    <property type="match status" value="1"/>
</dbReference>
<evidence type="ECO:0000313" key="1">
    <source>
        <dbReference type="EMBL" id="ABG57357.1"/>
    </source>
</evidence>
<organism evidence="1 2">
    <name type="scientific">Cytophaga hutchinsonii (strain ATCC 33406 / DSM 1761 / CIP 103989 / NBRC 15051 / NCIMB 9469 / D465)</name>
    <dbReference type="NCBI Taxonomy" id="269798"/>
    <lineage>
        <taxon>Bacteria</taxon>
        <taxon>Pseudomonadati</taxon>
        <taxon>Bacteroidota</taxon>
        <taxon>Cytophagia</taxon>
        <taxon>Cytophagales</taxon>
        <taxon>Cytophagaceae</taxon>
        <taxon>Cytophaga</taxon>
    </lineage>
</organism>
<name>A0A6N4SM80_CYTH3</name>
<keyword evidence="2" id="KW-1185">Reference proteome</keyword>
<dbReference type="PANTHER" id="PTHR12526">
    <property type="entry name" value="GLYCOSYLTRANSFERASE"/>
    <property type="match status" value="1"/>
</dbReference>
<proteinExistence type="predicted"/>
<dbReference type="EMBL" id="CP000383">
    <property type="protein sequence ID" value="ABG57357.1"/>
    <property type="molecule type" value="Genomic_DNA"/>
</dbReference>
<dbReference type="Gene3D" id="3.40.50.2000">
    <property type="entry name" value="Glycogen Phosphorylase B"/>
    <property type="match status" value="2"/>
</dbReference>
<dbReference type="KEGG" id="chu:CHU_0063"/>
<protein>
    <submittedName>
        <fullName evidence="1">A-glycosyltransferase-related protein, glycosyltransferase family 4 protein</fullName>
    </submittedName>
</protein>
<accession>A0A6N4SM80</accession>
<reference evidence="1 2" key="1">
    <citation type="journal article" date="2007" name="Appl. Environ. Microbiol.">
        <title>Genome sequence of the cellulolytic gliding bacterium Cytophaga hutchinsonii.</title>
        <authorList>
            <person name="Xie G."/>
            <person name="Bruce D.C."/>
            <person name="Challacombe J.F."/>
            <person name="Chertkov O."/>
            <person name="Detter J.C."/>
            <person name="Gilna P."/>
            <person name="Han C.S."/>
            <person name="Lucas S."/>
            <person name="Misra M."/>
            <person name="Myers G.L."/>
            <person name="Richardson P."/>
            <person name="Tapia R."/>
            <person name="Thayer N."/>
            <person name="Thompson L.S."/>
            <person name="Brettin T.S."/>
            <person name="Henrissat B."/>
            <person name="Wilson D.B."/>
            <person name="McBride M.J."/>
        </authorList>
    </citation>
    <scope>NUCLEOTIDE SEQUENCE [LARGE SCALE GENOMIC DNA]</scope>
    <source>
        <strain evidence="2">ATCC 33406 / DSM 1761 / CIP 103989 / NBRC 15051 / NCIMB 9469 / D465</strain>
    </source>
</reference>
<evidence type="ECO:0000313" key="2">
    <source>
        <dbReference type="Proteomes" id="UP000001822"/>
    </source>
</evidence>
<dbReference type="Proteomes" id="UP000001822">
    <property type="component" value="Chromosome"/>
</dbReference>
<dbReference type="RefSeq" id="WP_011583473.1">
    <property type="nucleotide sequence ID" value="NC_008255.1"/>
</dbReference>
<gene>
    <name evidence="1" type="ordered locus">CHU_0063</name>
</gene>
<dbReference type="PANTHER" id="PTHR12526:SF630">
    <property type="entry name" value="GLYCOSYLTRANSFERASE"/>
    <property type="match status" value="1"/>
</dbReference>
<sequence length="361" mass="41845">MKQKRIVVICPHPEGVAPGQRLKYEQYFTHFRNNGIEVDVKPFMSDRFWNIVYKKGHILEKIFWTLYGYLKRICLIPLLPFYDGVYIFLNVTPFGKPLLERMYIWMNPNIIYDIDDLVFLGNTTKVNRWVSLLKRPEKYTFLMQRAKHVIVCTPYLEAFVRKYNNNVDDISSTINTEVYLPVNTYTNEKTLTIGWSGSHSTLKYFFLLKDILIELREKHTFNILVFGVHTCEDTGLQIEVVPFSEQAEVATLQRIDIGVYPLPLDEQWVYGKSGLKALQYMALGIPTIATGIAANLRVIENRKTGMLVKTKEEWLNGLETLLTDASLRRELGLAARKKVADTFSIEANKDKYLKIVVSIVR</sequence>
<dbReference type="Pfam" id="PF13692">
    <property type="entry name" value="Glyco_trans_1_4"/>
    <property type="match status" value="1"/>
</dbReference>
<dbReference type="CDD" id="cd03801">
    <property type="entry name" value="GT4_PimA-like"/>
    <property type="match status" value="1"/>
</dbReference>
<dbReference type="OrthoDB" id="9815351at2"/>